<gene>
    <name evidence="2" type="ORF">FXF49_10790</name>
</gene>
<evidence type="ECO:0000256" key="1">
    <source>
        <dbReference type="SAM" id="SignalP"/>
    </source>
</evidence>
<dbReference type="AlphaFoldDB" id="A0A5D0MPI4"/>
<comment type="caution">
    <text evidence="2">The sequence shown here is derived from an EMBL/GenBank/DDBJ whole genome shotgun (WGS) entry which is preliminary data.</text>
</comment>
<reference evidence="2 3" key="1">
    <citation type="submission" date="2019-08" db="EMBL/GenBank/DDBJ databases">
        <title>Genomic characterization of a novel candidate phylum (ARYD3) from a high temperature, high salinity tertiary oil reservoir in north central Oklahoma, USA.</title>
        <authorList>
            <person name="Youssef N.H."/>
            <person name="Yadav A."/>
            <person name="Elshahed M.S."/>
        </authorList>
    </citation>
    <scope>NUCLEOTIDE SEQUENCE [LARGE SCALE GENOMIC DNA]</scope>
    <source>
        <strain evidence="2">ARYD1</strain>
    </source>
</reference>
<name>A0A5D0MPI4_FLESI</name>
<feature type="chain" id="PRO_5022972560" description="Glycine zipper domain-containing protein" evidence="1">
    <location>
        <begin position="23"/>
        <end position="122"/>
    </location>
</feature>
<evidence type="ECO:0000313" key="3">
    <source>
        <dbReference type="Proteomes" id="UP000323337"/>
    </source>
</evidence>
<accession>A0A5D0MPI4</accession>
<dbReference type="EMBL" id="VSIV01000316">
    <property type="protein sequence ID" value="TYB32579.1"/>
    <property type="molecule type" value="Genomic_DNA"/>
</dbReference>
<dbReference type="Proteomes" id="UP000323337">
    <property type="component" value="Unassembled WGS sequence"/>
</dbReference>
<proteinExistence type="predicted"/>
<evidence type="ECO:0008006" key="4">
    <source>
        <dbReference type="Google" id="ProtNLM"/>
    </source>
</evidence>
<organism evidence="2 3">
    <name type="scientific">Flexistipes sinusarabici</name>
    <dbReference type="NCBI Taxonomy" id="2352"/>
    <lineage>
        <taxon>Bacteria</taxon>
        <taxon>Pseudomonadati</taxon>
        <taxon>Deferribacterota</taxon>
        <taxon>Deferribacteres</taxon>
        <taxon>Deferribacterales</taxon>
        <taxon>Flexistipitaceae</taxon>
        <taxon>Flexistipes</taxon>
    </lineage>
</organism>
<sequence length="122" mass="13043">MKKLMGVFVLIVFLMSVTSAFAESRGSVILQDTLYGTITGAIIGTAAIVFTEEPEDNLDYIAYGAATGAIVGTVFGVYESTALVQIEDGETKVAMPTIRTNIKKRDGKTAVETKADVVRVNF</sequence>
<keyword evidence="1" id="KW-0732">Signal</keyword>
<feature type="signal peptide" evidence="1">
    <location>
        <begin position="1"/>
        <end position="22"/>
    </location>
</feature>
<evidence type="ECO:0000313" key="2">
    <source>
        <dbReference type="EMBL" id="TYB32579.1"/>
    </source>
</evidence>
<dbReference type="RefSeq" id="WP_303701906.1">
    <property type="nucleotide sequence ID" value="NZ_VSIV01000316.1"/>
</dbReference>
<protein>
    <recommendedName>
        <fullName evidence="4">Glycine zipper domain-containing protein</fullName>
    </recommendedName>
</protein>